<evidence type="ECO:0000259" key="1">
    <source>
        <dbReference type="SMART" id="SM00382"/>
    </source>
</evidence>
<dbReference type="InterPro" id="IPR003593">
    <property type="entry name" value="AAA+_ATPase"/>
</dbReference>
<dbReference type="Proteomes" id="UP000092952">
    <property type="component" value="Chromosome"/>
</dbReference>
<dbReference type="GO" id="GO:0005524">
    <property type="term" value="F:ATP binding"/>
    <property type="evidence" value="ECO:0007669"/>
    <property type="project" value="InterPro"/>
</dbReference>
<dbReference type="SMART" id="SM00382">
    <property type="entry name" value="AAA"/>
    <property type="match status" value="1"/>
</dbReference>
<dbReference type="Pfam" id="PF17863">
    <property type="entry name" value="AAA_lid_2"/>
    <property type="match status" value="1"/>
</dbReference>
<evidence type="ECO:0000313" key="3">
    <source>
        <dbReference type="Proteomes" id="UP000092952"/>
    </source>
</evidence>
<dbReference type="CDD" id="cd00009">
    <property type="entry name" value="AAA"/>
    <property type="match status" value="1"/>
</dbReference>
<dbReference type="SUPFAM" id="SSF52540">
    <property type="entry name" value="P-loop containing nucleoside triphosphate hydrolases"/>
    <property type="match status" value="1"/>
</dbReference>
<keyword evidence="3" id="KW-1185">Reference proteome</keyword>
<dbReference type="PANTHER" id="PTHR42759:SF5">
    <property type="entry name" value="METHANOL DEHYDROGENASE REGULATOR"/>
    <property type="match status" value="1"/>
</dbReference>
<gene>
    <name evidence="2" type="ORF">PG2T_01965</name>
</gene>
<dbReference type="GO" id="GO:0016887">
    <property type="term" value="F:ATP hydrolysis activity"/>
    <property type="evidence" value="ECO:0007669"/>
    <property type="project" value="InterPro"/>
</dbReference>
<dbReference type="Gene3D" id="3.40.50.300">
    <property type="entry name" value="P-loop containing nucleotide triphosphate hydrolases"/>
    <property type="match status" value="1"/>
</dbReference>
<name>A0A1B1YXM8_9GAMM</name>
<dbReference type="EMBL" id="CP014671">
    <property type="protein sequence ID" value="ANX05447.1"/>
    <property type="molecule type" value="Genomic_DNA"/>
</dbReference>
<dbReference type="KEGG" id="gbi:PG2T_01965"/>
<evidence type="ECO:0000313" key="2">
    <source>
        <dbReference type="EMBL" id="ANX05447.1"/>
    </source>
</evidence>
<dbReference type="AlphaFoldDB" id="A0A1B1YXM8"/>
<dbReference type="InterPro" id="IPR041628">
    <property type="entry name" value="ChlI/MoxR_AAA_lid"/>
</dbReference>
<proteinExistence type="predicted"/>
<organism evidence="2 3">
    <name type="scientific">Immundisolibacter cernigliae</name>
    <dbReference type="NCBI Taxonomy" id="1810504"/>
    <lineage>
        <taxon>Bacteria</taxon>
        <taxon>Pseudomonadati</taxon>
        <taxon>Pseudomonadota</taxon>
        <taxon>Gammaproteobacteria</taxon>
        <taxon>Immundisolibacterales</taxon>
        <taxon>Immundisolibacteraceae</taxon>
        <taxon>Immundisolibacter</taxon>
    </lineage>
</organism>
<feature type="domain" description="AAA+ ATPase" evidence="1">
    <location>
        <begin position="28"/>
        <end position="169"/>
    </location>
</feature>
<dbReference type="STRING" id="1810504.PG2T_01965"/>
<dbReference type="InterPro" id="IPR050764">
    <property type="entry name" value="CbbQ/NirQ/NorQ/GpvN"/>
</dbReference>
<protein>
    <recommendedName>
        <fullName evidence="1">AAA+ ATPase domain-containing protein</fullName>
    </recommendedName>
</protein>
<dbReference type="Pfam" id="PF07726">
    <property type="entry name" value="AAA_3"/>
    <property type="match status" value="1"/>
</dbReference>
<sequence>MSGVRAQLATVWLGESSVLDLLLVTVLAGGHVLLEDVPGVGKTTLAKGLARVLGVAFNRVQFTSDLLPADVLGGSVYHPGDGRFEFVAGPIFTDLLLADEINRAPTRSQSAFLQAMEEGQVTADGVSHPLSPLFTVIATQNPIDFDSTNPLPEAQLDRFLIATRLGYPDAAAERSLLGEYRSAPPLVPVLDPAGLLRLREQSREVYLHPDLAHYVVALARATREDARVRLGISPRGAMHLAEAARARALLHGRSAVQAEDVRALLHPVWDHRLLPRQGREHDRRITAALLDDLTAGVPLPR</sequence>
<dbReference type="PANTHER" id="PTHR42759">
    <property type="entry name" value="MOXR FAMILY PROTEIN"/>
    <property type="match status" value="1"/>
</dbReference>
<dbReference type="InParanoid" id="A0A1B1YXM8"/>
<dbReference type="InterPro" id="IPR011703">
    <property type="entry name" value="ATPase_AAA-3"/>
</dbReference>
<accession>A0A1B1YXM8</accession>
<dbReference type="PIRSF" id="PIRSF002849">
    <property type="entry name" value="AAA_ATPase_chaperone_MoxR_prd"/>
    <property type="match status" value="1"/>
</dbReference>
<dbReference type="InterPro" id="IPR027417">
    <property type="entry name" value="P-loop_NTPase"/>
</dbReference>
<reference evidence="3" key="1">
    <citation type="submission" date="2016-03" db="EMBL/GenBank/DDBJ databases">
        <title>Complete genome sequence of Solimmundus cernigliae, representing a novel lineage of polycyclic aromatic hydrocarbon degraders within the Gammaproteobacteria.</title>
        <authorList>
            <person name="Singleton D.R."/>
            <person name="Dickey A.N."/>
            <person name="Scholl E.H."/>
            <person name="Wright F.A."/>
            <person name="Aitken M.D."/>
        </authorList>
    </citation>
    <scope>NUCLEOTIDE SEQUENCE [LARGE SCALE GENOMIC DNA]</scope>
    <source>
        <strain evidence="3">TR3.2</strain>
    </source>
</reference>
<dbReference type="Gene3D" id="1.10.8.80">
    <property type="entry name" value="Magnesium chelatase subunit I, C-Terminal domain"/>
    <property type="match status" value="1"/>
</dbReference>